<keyword evidence="2" id="KW-1133">Transmembrane helix</keyword>
<feature type="region of interest" description="Disordered" evidence="1">
    <location>
        <begin position="100"/>
        <end position="142"/>
    </location>
</feature>
<evidence type="ECO:0000256" key="1">
    <source>
        <dbReference type="SAM" id="MobiDB-lite"/>
    </source>
</evidence>
<evidence type="ECO:0000256" key="2">
    <source>
        <dbReference type="SAM" id="Phobius"/>
    </source>
</evidence>
<keyword evidence="2" id="KW-0472">Membrane</keyword>
<dbReference type="AlphaFoldDB" id="W5T8D1"/>
<feature type="region of interest" description="Disordered" evidence="1">
    <location>
        <begin position="1"/>
        <end position="68"/>
    </location>
</feature>
<gene>
    <name evidence="3" type="ORF">NONO_c07820</name>
</gene>
<dbReference type="KEGG" id="nno:NONO_c07820"/>
<organism evidence="3 4">
    <name type="scientific">Nocardia nova SH22a</name>
    <dbReference type="NCBI Taxonomy" id="1415166"/>
    <lineage>
        <taxon>Bacteria</taxon>
        <taxon>Bacillati</taxon>
        <taxon>Actinomycetota</taxon>
        <taxon>Actinomycetes</taxon>
        <taxon>Mycobacteriales</taxon>
        <taxon>Nocardiaceae</taxon>
        <taxon>Nocardia</taxon>
    </lineage>
</organism>
<evidence type="ECO:0000313" key="3">
    <source>
        <dbReference type="EMBL" id="AHH15590.1"/>
    </source>
</evidence>
<dbReference type="STRING" id="1415166.NONO_c07820"/>
<dbReference type="HOGENOM" id="CLU_563582_0_0_11"/>
<dbReference type="EMBL" id="CP006850">
    <property type="protein sequence ID" value="AHH15590.1"/>
    <property type="molecule type" value="Genomic_DNA"/>
</dbReference>
<feature type="compositionally biased region" description="Pro residues" evidence="1">
    <location>
        <begin position="42"/>
        <end position="67"/>
    </location>
</feature>
<dbReference type="PATRIC" id="fig|1415166.3.peg.792"/>
<evidence type="ECO:0000313" key="4">
    <source>
        <dbReference type="Proteomes" id="UP000019150"/>
    </source>
</evidence>
<accession>W5T8D1</accession>
<proteinExistence type="predicted"/>
<protein>
    <submittedName>
        <fullName evidence="3">Uncharacterized protein</fullName>
    </submittedName>
</protein>
<keyword evidence="4" id="KW-1185">Reference proteome</keyword>
<sequence length="494" mass="52310">MPRRPEVHYGSCSQYGKAGSRRGGGCAIGRVAINQQFGGPQQPQPQWRPPVQQPYPPQWQPQPPKPPKSNTARIVVIVGCVVVVLGIVAFTVLRPVFGSSGSDSAATAERNGKTVTRPGYPSATSGVADPAPLGEIPNPAPATYQGTPVVQACNLLTLADLRKLDVHTDPNPLPNSTFERTYIAADGAGPLHAGVSTAPSAKTFALNKCEYGFAAPNHSGTEHLSIAVAQEPYYPGTSGIEKYPGAQKFGQVNVTSHLEDTPNPDDQRGEGSLWIHGQHVNLDVDLAADGYGPKLHDIVTTIAANMEAQATAPTGPATISYDRAAFPATVAQPCPLITQDVFAAAYHGTLSPLVVEDPATAVGETTFDAESRDQNYVAMTCHRGTGELDPDDRQALEVEIKSYLSDEAAKKDIAFVRKQHNGQPTNVAIGDESAVLDDPNMLGAAGAVTVRQGRFIVDLRAHDAQHHNGLTATEAQAMLVPAMQQVIRNLGDAR</sequence>
<dbReference type="Proteomes" id="UP000019150">
    <property type="component" value="Chromosome"/>
</dbReference>
<reference evidence="3 4" key="1">
    <citation type="journal article" date="2014" name="Appl. Environ. Microbiol.">
        <title>Insights into the Microbial Degradation of Rubber and Gutta-Percha by Analysis of the Complete Genome of Nocardia nova SH22a.</title>
        <authorList>
            <person name="Luo Q."/>
            <person name="Hiessl S."/>
            <person name="Poehlein A."/>
            <person name="Daniel R."/>
            <person name="Steinbuchel A."/>
        </authorList>
    </citation>
    <scope>NUCLEOTIDE SEQUENCE [LARGE SCALE GENOMIC DNA]</scope>
    <source>
        <strain evidence="3">SH22a</strain>
    </source>
</reference>
<keyword evidence="2" id="KW-0812">Transmembrane</keyword>
<name>W5T8D1_9NOCA</name>
<feature type="transmembrane region" description="Helical" evidence="2">
    <location>
        <begin position="74"/>
        <end position="93"/>
    </location>
</feature>
<dbReference type="eggNOG" id="ENOG5032AR6">
    <property type="taxonomic scope" value="Bacteria"/>
</dbReference>